<accession>A0ABW2FV06</accession>
<keyword evidence="1" id="KW-1133">Transmembrane helix</keyword>
<dbReference type="Proteomes" id="UP001596435">
    <property type="component" value="Unassembled WGS sequence"/>
</dbReference>
<name>A0ABW2FV06_9ACTN</name>
<gene>
    <name evidence="2" type="ORF">ACFQMG_10410</name>
</gene>
<evidence type="ECO:0000256" key="1">
    <source>
        <dbReference type="SAM" id="Phobius"/>
    </source>
</evidence>
<keyword evidence="3" id="KW-1185">Reference proteome</keyword>
<dbReference type="EMBL" id="JBHTAJ010000015">
    <property type="protein sequence ID" value="MFC7179969.1"/>
    <property type="molecule type" value="Genomic_DNA"/>
</dbReference>
<organism evidence="2 3">
    <name type="scientific">Kitasatospora paranensis</name>
    <dbReference type="NCBI Taxonomy" id="258053"/>
    <lineage>
        <taxon>Bacteria</taxon>
        <taxon>Bacillati</taxon>
        <taxon>Actinomycetota</taxon>
        <taxon>Actinomycetes</taxon>
        <taxon>Kitasatosporales</taxon>
        <taxon>Streptomycetaceae</taxon>
        <taxon>Kitasatospora</taxon>
    </lineage>
</organism>
<dbReference type="RefSeq" id="WP_345704125.1">
    <property type="nucleotide sequence ID" value="NZ_BAABKV010000001.1"/>
</dbReference>
<evidence type="ECO:0000313" key="2">
    <source>
        <dbReference type="EMBL" id="MFC7179969.1"/>
    </source>
</evidence>
<protein>
    <recommendedName>
        <fullName evidence="4">DUF4190 domain-containing protein</fullName>
    </recommendedName>
</protein>
<evidence type="ECO:0008006" key="4">
    <source>
        <dbReference type="Google" id="ProtNLM"/>
    </source>
</evidence>
<keyword evidence="1" id="KW-0472">Membrane</keyword>
<comment type="caution">
    <text evidence="2">The sequence shown here is derived from an EMBL/GenBank/DDBJ whole genome shotgun (WGS) entry which is preliminary data.</text>
</comment>
<reference evidence="3" key="1">
    <citation type="journal article" date="2019" name="Int. J. Syst. Evol. Microbiol.">
        <title>The Global Catalogue of Microorganisms (GCM) 10K type strain sequencing project: providing services to taxonomists for standard genome sequencing and annotation.</title>
        <authorList>
            <consortium name="The Broad Institute Genomics Platform"/>
            <consortium name="The Broad Institute Genome Sequencing Center for Infectious Disease"/>
            <person name="Wu L."/>
            <person name="Ma J."/>
        </authorList>
    </citation>
    <scope>NUCLEOTIDE SEQUENCE [LARGE SCALE GENOMIC DNA]</scope>
    <source>
        <strain evidence="3">CGMCC 1.12859</strain>
    </source>
</reference>
<feature type="transmembrane region" description="Helical" evidence="1">
    <location>
        <begin position="67"/>
        <end position="89"/>
    </location>
</feature>
<sequence length="192" mass="19695">MSQPIHEATPDAHAPYGYPAPVEPKRRNGFAVASLIFGLIGGMLFGLGFGIAGLVRAKKVGRGKVMSWIGIVLSILWIAPVAYVVPHLLKASDSGCVSAKQTIATYGEAKLNADQSDPTALKADFQALATQLADAAAKSGDATARAAIQRLAGDFQELNTALAAGQAPAADLEGRLTADGTKVDSACGTFGS</sequence>
<keyword evidence="1" id="KW-0812">Transmembrane</keyword>
<proteinExistence type="predicted"/>
<feature type="transmembrane region" description="Helical" evidence="1">
    <location>
        <begin position="30"/>
        <end position="55"/>
    </location>
</feature>
<evidence type="ECO:0000313" key="3">
    <source>
        <dbReference type="Proteomes" id="UP001596435"/>
    </source>
</evidence>